<dbReference type="PROSITE" id="PS50995">
    <property type="entry name" value="HTH_MARR_2"/>
    <property type="match status" value="1"/>
</dbReference>
<dbReference type="Proteomes" id="UP000095594">
    <property type="component" value="Unassembled WGS sequence"/>
</dbReference>
<sequence>MNNKNDEYFGKYISILHRQANVFYSKEFNKFGIGSGQYMFMIHLYRNDGISQEELSDIINIDKGTTAKAIKKLEELGYIERNKDSEDKRINRIYLTNKALEIKEEFLEGLMKWEDMLTSDLSDEEILYGLKILNKLTNNVSKKLGGNK</sequence>
<dbReference type="EMBL" id="CYZX01000014">
    <property type="protein sequence ID" value="CUO72674.1"/>
    <property type="molecule type" value="Genomic_DNA"/>
</dbReference>
<feature type="domain" description="HTH marR-type" evidence="4">
    <location>
        <begin position="6"/>
        <end position="138"/>
    </location>
</feature>
<protein>
    <submittedName>
        <fullName evidence="5">Transcriptional regulator TrmB</fullName>
    </submittedName>
</protein>
<dbReference type="GO" id="GO:0003677">
    <property type="term" value="F:DNA binding"/>
    <property type="evidence" value="ECO:0007669"/>
    <property type="project" value="UniProtKB-KW"/>
</dbReference>
<keyword evidence="2" id="KW-0238">DNA-binding</keyword>
<keyword evidence="1" id="KW-0805">Transcription regulation</keyword>
<name>A0A174HCW9_9CLOT</name>
<dbReference type="InterPro" id="IPR036388">
    <property type="entry name" value="WH-like_DNA-bd_sf"/>
</dbReference>
<evidence type="ECO:0000256" key="3">
    <source>
        <dbReference type="ARBA" id="ARBA00023163"/>
    </source>
</evidence>
<proteinExistence type="predicted"/>
<dbReference type="PANTHER" id="PTHR42756:SF2">
    <property type="entry name" value="MARR FAMILY REGULATORY PROTEIN"/>
    <property type="match status" value="1"/>
</dbReference>
<evidence type="ECO:0000313" key="6">
    <source>
        <dbReference type="Proteomes" id="UP000095594"/>
    </source>
</evidence>
<dbReference type="InterPro" id="IPR023187">
    <property type="entry name" value="Tscrpt_reg_MarR-type_CS"/>
</dbReference>
<dbReference type="GO" id="GO:0003700">
    <property type="term" value="F:DNA-binding transcription factor activity"/>
    <property type="evidence" value="ECO:0007669"/>
    <property type="project" value="InterPro"/>
</dbReference>
<evidence type="ECO:0000256" key="2">
    <source>
        <dbReference type="ARBA" id="ARBA00023125"/>
    </source>
</evidence>
<dbReference type="CDD" id="cd00090">
    <property type="entry name" value="HTH_ARSR"/>
    <property type="match status" value="1"/>
</dbReference>
<dbReference type="OrthoDB" id="6462103at2"/>
<dbReference type="Gene3D" id="1.10.10.10">
    <property type="entry name" value="Winged helix-like DNA-binding domain superfamily/Winged helix DNA-binding domain"/>
    <property type="match status" value="1"/>
</dbReference>
<dbReference type="RefSeq" id="WP_055266423.1">
    <property type="nucleotide sequence ID" value="NZ_CABIXQ010000014.1"/>
</dbReference>
<accession>A0A174HCW9</accession>
<organism evidence="5 6">
    <name type="scientific">Clostridium disporicum</name>
    <dbReference type="NCBI Taxonomy" id="84024"/>
    <lineage>
        <taxon>Bacteria</taxon>
        <taxon>Bacillati</taxon>
        <taxon>Bacillota</taxon>
        <taxon>Clostridia</taxon>
        <taxon>Eubacteriales</taxon>
        <taxon>Clostridiaceae</taxon>
        <taxon>Clostridium</taxon>
    </lineage>
</organism>
<dbReference type="PANTHER" id="PTHR42756">
    <property type="entry name" value="TRANSCRIPTIONAL REGULATOR, MARR"/>
    <property type="match status" value="1"/>
</dbReference>
<dbReference type="SUPFAM" id="SSF46785">
    <property type="entry name" value="Winged helix' DNA-binding domain"/>
    <property type="match status" value="1"/>
</dbReference>
<dbReference type="PRINTS" id="PR00598">
    <property type="entry name" value="HTHMARR"/>
</dbReference>
<dbReference type="SMART" id="SM00347">
    <property type="entry name" value="HTH_MARR"/>
    <property type="match status" value="1"/>
</dbReference>
<dbReference type="InterPro" id="IPR000835">
    <property type="entry name" value="HTH_MarR-typ"/>
</dbReference>
<dbReference type="InterPro" id="IPR011991">
    <property type="entry name" value="ArsR-like_HTH"/>
</dbReference>
<evidence type="ECO:0000259" key="4">
    <source>
        <dbReference type="PROSITE" id="PS50995"/>
    </source>
</evidence>
<dbReference type="PROSITE" id="PS01117">
    <property type="entry name" value="HTH_MARR_1"/>
    <property type="match status" value="1"/>
</dbReference>
<dbReference type="InterPro" id="IPR036390">
    <property type="entry name" value="WH_DNA-bd_sf"/>
</dbReference>
<gene>
    <name evidence="5" type="primary">mgrA</name>
    <name evidence="5" type="ORF">ERS852471_02138</name>
</gene>
<evidence type="ECO:0000313" key="5">
    <source>
        <dbReference type="EMBL" id="CUO72674.1"/>
    </source>
</evidence>
<reference evidence="5 6" key="1">
    <citation type="submission" date="2015-09" db="EMBL/GenBank/DDBJ databases">
        <authorList>
            <consortium name="Pathogen Informatics"/>
        </authorList>
    </citation>
    <scope>NUCLEOTIDE SEQUENCE [LARGE SCALE GENOMIC DNA]</scope>
    <source>
        <strain evidence="5 6">2789STDY5834856</strain>
    </source>
</reference>
<evidence type="ECO:0000256" key="1">
    <source>
        <dbReference type="ARBA" id="ARBA00023015"/>
    </source>
</evidence>
<keyword evidence="3" id="KW-0804">Transcription</keyword>
<dbReference type="AlphaFoldDB" id="A0A174HCW9"/>
<dbReference type="Pfam" id="PF01047">
    <property type="entry name" value="MarR"/>
    <property type="match status" value="1"/>
</dbReference>